<dbReference type="InterPro" id="IPR027477">
    <property type="entry name" value="Succ_DH/fumarate_Rdtase_cat_sf"/>
</dbReference>
<gene>
    <name evidence="7" type="ORF">D3H34_07090</name>
</gene>
<dbReference type="SUPFAM" id="SSF51905">
    <property type="entry name" value="FAD/NAD(P)-binding domain"/>
    <property type="match status" value="1"/>
</dbReference>
<dbReference type="InterPro" id="IPR050315">
    <property type="entry name" value="FAD-oxidoreductase_2"/>
</dbReference>
<evidence type="ECO:0000256" key="2">
    <source>
        <dbReference type="ARBA" id="ARBA00022630"/>
    </source>
</evidence>
<sequence length="620" mass="66337">MNSTLINLTGSPASALNATYDREVDLLVVGAGAAGMGAALVAAIEGLEVLLCEASTQVGGTAATSAGTVWIPGNHQSRMAGYDDTVDAAREYLRALIGSNSRDDLRHAYLEHAPQVIDYLRQNSKVEFVPCGMHPDYQDLPGAAAMGRALAPKAFDGRTLGKAFARVRAPISEFLVLGGMMAGKEDLPRLIGRFRSLPNFLYSASLFLRYAADRIMGYSRGTRLLMGNALVARLFASLRDREVPILFETRLVDLLKEDGAVVGVALQTRERIERVRARHGVILATGGIAHDNAMRQAYLPSRVPTHSLACPSNQGDGLRLAQGAGGAIGDAPASSGGFWTPASVTRMRGKHWGGVFPHLSLDRAKPGLIAVNAAGRRFVNEAASYHDFVLAMFASNLQAPTVPAFLICEQRFVTRYGLGLVYPGVKASDLTKHEAEGYLFRASTLSELAEKIKVSASGLIQTVERYNVHAHKGEDPEFHKGSTTLNRFNGDPSCKPNPCLAPIEHGPFCAMAVWPAEIACSTGLLTDKHARVLDPRGRPVPGLYACGNDMSSIMDGTYPGPGTTLGPALVFSYLAVQHALKMRHTGTHERASKADPSGSRPTMSGMDSLENLKAHPNEAS</sequence>
<evidence type="ECO:0000259" key="6">
    <source>
        <dbReference type="Pfam" id="PF00890"/>
    </source>
</evidence>
<dbReference type="EMBL" id="QXMN01000005">
    <property type="protein sequence ID" value="RIX83195.1"/>
    <property type="molecule type" value="Genomic_DNA"/>
</dbReference>
<feature type="domain" description="FAD-dependent oxidoreductase 2 FAD-binding" evidence="6">
    <location>
        <begin position="25"/>
        <end position="565"/>
    </location>
</feature>
<evidence type="ECO:0000256" key="1">
    <source>
        <dbReference type="ARBA" id="ARBA00001974"/>
    </source>
</evidence>
<evidence type="ECO:0000313" key="8">
    <source>
        <dbReference type="Proteomes" id="UP000265619"/>
    </source>
</evidence>
<dbReference type="PANTHER" id="PTHR43400:SF10">
    <property type="entry name" value="3-OXOSTEROID 1-DEHYDROGENASE"/>
    <property type="match status" value="1"/>
</dbReference>
<comment type="cofactor">
    <cofactor evidence="1">
        <name>FAD</name>
        <dbReference type="ChEBI" id="CHEBI:57692"/>
    </cofactor>
</comment>
<dbReference type="PRINTS" id="PR00411">
    <property type="entry name" value="PNDRDTASEI"/>
</dbReference>
<feature type="region of interest" description="Disordered" evidence="5">
    <location>
        <begin position="584"/>
        <end position="620"/>
    </location>
</feature>
<dbReference type="Proteomes" id="UP000265619">
    <property type="component" value="Unassembled WGS sequence"/>
</dbReference>
<dbReference type="InterPro" id="IPR036188">
    <property type="entry name" value="FAD/NAD-bd_sf"/>
</dbReference>
<keyword evidence="3" id="KW-0274">FAD</keyword>
<proteinExistence type="predicted"/>
<protein>
    <submittedName>
        <fullName evidence="7">FAD-dependent oxidoreductase</fullName>
    </submittedName>
</protein>
<comment type="caution">
    <text evidence="7">The sequence shown here is derived from an EMBL/GenBank/DDBJ whole genome shotgun (WGS) entry which is preliminary data.</text>
</comment>
<evidence type="ECO:0000313" key="7">
    <source>
        <dbReference type="EMBL" id="RIX83195.1"/>
    </source>
</evidence>
<evidence type="ECO:0000256" key="5">
    <source>
        <dbReference type="SAM" id="MobiDB-lite"/>
    </source>
</evidence>
<dbReference type="GO" id="GO:0008202">
    <property type="term" value="P:steroid metabolic process"/>
    <property type="evidence" value="ECO:0007669"/>
    <property type="project" value="UniProtKB-ARBA"/>
</dbReference>
<dbReference type="AlphaFoldDB" id="A0A9X8GWR3"/>
<evidence type="ECO:0000256" key="4">
    <source>
        <dbReference type="ARBA" id="ARBA00023002"/>
    </source>
</evidence>
<keyword evidence="4" id="KW-0560">Oxidoreductase</keyword>
<dbReference type="Pfam" id="PF00890">
    <property type="entry name" value="FAD_binding_2"/>
    <property type="match status" value="1"/>
</dbReference>
<evidence type="ECO:0000256" key="3">
    <source>
        <dbReference type="ARBA" id="ARBA00022827"/>
    </source>
</evidence>
<keyword evidence="2" id="KW-0285">Flavoprotein</keyword>
<feature type="compositionally biased region" description="Basic and acidic residues" evidence="5">
    <location>
        <begin position="610"/>
        <end position="620"/>
    </location>
</feature>
<dbReference type="InterPro" id="IPR003953">
    <property type="entry name" value="FAD-dep_OxRdtase_2_FAD-bd"/>
</dbReference>
<accession>A0A9X8GWR3</accession>
<name>A0A9X8GWR3_9BURK</name>
<dbReference type="RefSeq" id="WP_119552738.1">
    <property type="nucleotide sequence ID" value="NZ_QXMN01000005.1"/>
</dbReference>
<reference evidence="7 8" key="1">
    <citation type="submission" date="2018-09" db="EMBL/GenBank/DDBJ databases">
        <title>Acidovorax cavernicola nov. sp. isolated from Gruta de las Maravillas (Aracena, Spain).</title>
        <authorList>
            <person name="Jurado V."/>
            <person name="Gutierrez-Patricio S."/>
            <person name="Gonzalez-Pimentel J.L."/>
            <person name="Miller A.Z."/>
            <person name="Laiz L."/>
            <person name="Saiz-Jimenez C."/>
        </authorList>
    </citation>
    <scope>NUCLEOTIDE SEQUENCE [LARGE SCALE GENOMIC DNA]</scope>
    <source>
        <strain evidence="7 8">1011MAR4D40.2</strain>
    </source>
</reference>
<keyword evidence="8" id="KW-1185">Reference proteome</keyword>
<organism evidence="7 8">
    <name type="scientific">Acidovorax cavernicola</name>
    <dbReference type="NCBI Taxonomy" id="1675792"/>
    <lineage>
        <taxon>Bacteria</taxon>
        <taxon>Pseudomonadati</taxon>
        <taxon>Pseudomonadota</taxon>
        <taxon>Betaproteobacteria</taxon>
        <taxon>Burkholderiales</taxon>
        <taxon>Comamonadaceae</taxon>
        <taxon>Acidovorax</taxon>
    </lineage>
</organism>
<dbReference type="Gene3D" id="3.50.50.60">
    <property type="entry name" value="FAD/NAD(P)-binding domain"/>
    <property type="match status" value="2"/>
</dbReference>
<dbReference type="PANTHER" id="PTHR43400">
    <property type="entry name" value="FUMARATE REDUCTASE"/>
    <property type="match status" value="1"/>
</dbReference>
<dbReference type="OrthoDB" id="9813348at2"/>
<dbReference type="GO" id="GO:0016491">
    <property type="term" value="F:oxidoreductase activity"/>
    <property type="evidence" value="ECO:0007669"/>
    <property type="project" value="UniProtKB-KW"/>
</dbReference>
<dbReference type="SUPFAM" id="SSF56425">
    <property type="entry name" value="Succinate dehydrogenase/fumarate reductase flavoprotein, catalytic domain"/>
    <property type="match status" value="1"/>
</dbReference>